<dbReference type="SUPFAM" id="SSF52540">
    <property type="entry name" value="P-loop containing nucleoside triphosphate hydrolases"/>
    <property type="match status" value="1"/>
</dbReference>
<comment type="cofactor">
    <cofactor evidence="1">
        <name>Mg(2+)</name>
        <dbReference type="ChEBI" id="CHEBI:18420"/>
    </cofactor>
</comment>
<dbReference type="PANTHER" id="PTHR47642">
    <property type="entry name" value="ATP-DEPENDENT DNA HELICASE"/>
    <property type="match status" value="1"/>
</dbReference>
<dbReference type="GO" id="GO:0006281">
    <property type="term" value="P:DNA repair"/>
    <property type="evidence" value="ECO:0007669"/>
    <property type="project" value="UniProtKB-KW"/>
</dbReference>
<keyword evidence="5" id="KW-1185">Reference proteome</keyword>
<dbReference type="Proteomes" id="UP000008312">
    <property type="component" value="Unassembled WGS sequence"/>
</dbReference>
<dbReference type="EMBL" id="FN668644">
    <property type="protein sequence ID" value="CBK21709.2"/>
    <property type="molecule type" value="Genomic_DNA"/>
</dbReference>
<dbReference type="InterPro" id="IPR010285">
    <property type="entry name" value="DNA_helicase_pif1-like_DEAD"/>
</dbReference>
<protein>
    <recommendedName>
        <fullName evidence="1">ATP-dependent DNA helicase</fullName>
        <ecNumber evidence="1">5.6.2.3</ecNumber>
    </recommendedName>
</protein>
<dbReference type="InterPro" id="IPR027417">
    <property type="entry name" value="P-loop_NTPase"/>
</dbReference>
<dbReference type="InParanoid" id="D8M0X0"/>
<evidence type="ECO:0000259" key="3">
    <source>
        <dbReference type="Pfam" id="PF21530"/>
    </source>
</evidence>
<evidence type="ECO:0000313" key="5">
    <source>
        <dbReference type="Proteomes" id="UP000008312"/>
    </source>
</evidence>
<feature type="domain" description="DNA helicase Pif1-like DEAD-box helicase" evidence="2">
    <location>
        <begin position="7"/>
        <end position="110"/>
    </location>
</feature>
<dbReference type="InterPro" id="IPR049163">
    <property type="entry name" value="Pif1-like_2B_dom"/>
</dbReference>
<dbReference type="CDD" id="cd18809">
    <property type="entry name" value="SF1_C_RecD"/>
    <property type="match status" value="1"/>
</dbReference>
<dbReference type="InterPro" id="IPR051055">
    <property type="entry name" value="PIF1_helicase"/>
</dbReference>
<dbReference type="GO" id="GO:0043139">
    <property type="term" value="F:5'-3' DNA helicase activity"/>
    <property type="evidence" value="ECO:0007669"/>
    <property type="project" value="UniProtKB-EC"/>
</dbReference>
<dbReference type="GO" id="GO:0006310">
    <property type="term" value="P:DNA recombination"/>
    <property type="evidence" value="ECO:0007669"/>
    <property type="project" value="UniProtKB-KW"/>
</dbReference>
<keyword evidence="1" id="KW-0227">DNA damage</keyword>
<dbReference type="Gene3D" id="3.40.50.300">
    <property type="entry name" value="P-loop containing nucleotide triphosphate hydrolases"/>
    <property type="match status" value="1"/>
</dbReference>
<dbReference type="GeneID" id="24919057"/>
<dbReference type="GO" id="GO:0016887">
    <property type="term" value="F:ATP hydrolysis activity"/>
    <property type="evidence" value="ECO:0007669"/>
    <property type="project" value="RHEA"/>
</dbReference>
<name>D8M0X0_BLAHO</name>
<proteinExistence type="inferred from homology"/>
<comment type="similarity">
    <text evidence="1">Belongs to the helicase family.</text>
</comment>
<keyword evidence="1" id="KW-0378">Hydrolase</keyword>
<dbReference type="Pfam" id="PF21530">
    <property type="entry name" value="Pif1_2B_dom"/>
    <property type="match status" value="1"/>
</dbReference>
<dbReference type="EC" id="5.6.2.3" evidence="1"/>
<keyword evidence="1" id="KW-0234">DNA repair</keyword>
<dbReference type="PANTHER" id="PTHR47642:SF7">
    <property type="entry name" value="ATP-DEPENDENT DNA HELICASE PIF1"/>
    <property type="match status" value="1"/>
</dbReference>
<evidence type="ECO:0000259" key="2">
    <source>
        <dbReference type="Pfam" id="PF05970"/>
    </source>
</evidence>
<organism evidence="4">
    <name type="scientific">Blastocystis hominis</name>
    <dbReference type="NCBI Taxonomy" id="12968"/>
    <lineage>
        <taxon>Eukaryota</taxon>
        <taxon>Sar</taxon>
        <taxon>Stramenopiles</taxon>
        <taxon>Bigyra</taxon>
        <taxon>Opalozoa</taxon>
        <taxon>Opalinata</taxon>
        <taxon>Blastocystidae</taxon>
        <taxon>Blastocystis</taxon>
    </lineage>
</organism>
<feature type="domain" description="DNA helicase Pif1-like 2B" evidence="3">
    <location>
        <begin position="179"/>
        <end position="219"/>
    </location>
</feature>
<dbReference type="AlphaFoldDB" id="D8M0X0"/>
<sequence length="335" mass="37614">MDLNYTLRKIRQNEGAVDRWKTCSVLIIDEISMLDGRLFDTLEYTARVLRCNDLPFGGIQVVLCGDFFQLPPVGLGRNGVIFCFEARWWNAVVEHTMIMRKVFRQKDPALQALLREVRYVGEGERVQSRISSLFSFRLFAFNRNVDDYNQQQLDALPAPPTEYVCIDSGDDEGACYQLRKSCQAPSRLVLKRGAQVMLVKNLSVGEGLVNGCRGVVTSFKSSGQDKPRLPVVTFATPLGELVKTVEMQEFSLESGGHVVATRKQLPLKLAWGISIHKSQGMTIDLLEVDLTGVFEAGMTYVALSRGVRSDRMCVKGFRESEVKTNKKWGREKGGM</sequence>
<dbReference type="GO" id="GO:0005524">
    <property type="term" value="F:ATP binding"/>
    <property type="evidence" value="ECO:0007669"/>
    <property type="project" value="UniProtKB-KW"/>
</dbReference>
<keyword evidence="1" id="KW-0347">Helicase</keyword>
<comment type="catalytic activity">
    <reaction evidence="1">
        <text>ATP + H2O = ADP + phosphate + H(+)</text>
        <dbReference type="Rhea" id="RHEA:13065"/>
        <dbReference type="ChEBI" id="CHEBI:15377"/>
        <dbReference type="ChEBI" id="CHEBI:15378"/>
        <dbReference type="ChEBI" id="CHEBI:30616"/>
        <dbReference type="ChEBI" id="CHEBI:43474"/>
        <dbReference type="ChEBI" id="CHEBI:456216"/>
        <dbReference type="EC" id="5.6.2.3"/>
    </reaction>
</comment>
<keyword evidence="1" id="KW-0067">ATP-binding</keyword>
<gene>
    <name evidence="4" type="ORF">GSBLH_T00001832001</name>
</gene>
<keyword evidence="1" id="KW-0233">DNA recombination</keyword>
<evidence type="ECO:0000313" key="4">
    <source>
        <dbReference type="EMBL" id="CBK21709.2"/>
    </source>
</evidence>
<dbReference type="OrthoDB" id="204514at2759"/>
<keyword evidence="1" id="KW-0547">Nucleotide-binding</keyword>
<accession>D8M0X0</accession>
<reference evidence="4" key="1">
    <citation type="submission" date="2010-02" db="EMBL/GenBank/DDBJ databases">
        <title>Sequencing and annotation of the Blastocystis hominis genome.</title>
        <authorList>
            <person name="Wincker P."/>
        </authorList>
    </citation>
    <scope>NUCLEOTIDE SEQUENCE</scope>
    <source>
        <strain evidence="4">Singapore isolate B</strain>
    </source>
</reference>
<dbReference type="RefSeq" id="XP_012895757.1">
    <property type="nucleotide sequence ID" value="XM_013040303.1"/>
</dbReference>
<evidence type="ECO:0000256" key="1">
    <source>
        <dbReference type="RuleBase" id="RU363044"/>
    </source>
</evidence>
<dbReference type="GO" id="GO:0000723">
    <property type="term" value="P:telomere maintenance"/>
    <property type="evidence" value="ECO:0007669"/>
    <property type="project" value="InterPro"/>
</dbReference>
<dbReference type="OMA" id="ICIIATH"/>
<dbReference type="Pfam" id="PF05970">
    <property type="entry name" value="PIF1"/>
    <property type="match status" value="1"/>
</dbReference>